<comment type="function">
    <text evidence="2 4">Binds together with bS18 to 16S ribosomal RNA.</text>
</comment>
<evidence type="ECO:0000313" key="5">
    <source>
        <dbReference type="EMBL" id="QTL99821.1"/>
    </source>
</evidence>
<sequence length="96" mass="11387">MERVYEATFIIKPDVEEEARNEVIERIKSIITDNNGEILEANEWGSRKLAYEINDYKTGYYTLLTIKAEADLVEELERNFKIIDDIIRYLVIRVEE</sequence>
<reference evidence="5" key="1">
    <citation type="submission" date="2019-12" db="EMBL/GenBank/DDBJ databases">
        <authorList>
            <person name="zhang j."/>
            <person name="sun C.M."/>
        </authorList>
    </citation>
    <scope>NUCLEOTIDE SEQUENCE</scope>
    <source>
        <strain evidence="5">NS-1</strain>
    </source>
</reference>
<dbReference type="PANTHER" id="PTHR21011">
    <property type="entry name" value="MITOCHONDRIAL 28S RIBOSOMAL PROTEIN S6"/>
    <property type="match status" value="1"/>
</dbReference>
<evidence type="ECO:0000313" key="6">
    <source>
        <dbReference type="Proteomes" id="UP000665020"/>
    </source>
</evidence>
<dbReference type="InterPro" id="IPR035980">
    <property type="entry name" value="Ribosomal_bS6_sf"/>
</dbReference>
<organism evidence="5 6">
    <name type="scientific">Iocasia fonsfrigidae</name>
    <dbReference type="NCBI Taxonomy" id="2682810"/>
    <lineage>
        <taxon>Bacteria</taxon>
        <taxon>Bacillati</taxon>
        <taxon>Bacillota</taxon>
        <taxon>Clostridia</taxon>
        <taxon>Halanaerobiales</taxon>
        <taxon>Halanaerobiaceae</taxon>
        <taxon>Iocasia</taxon>
    </lineage>
</organism>
<dbReference type="GO" id="GO:0005840">
    <property type="term" value="C:ribosome"/>
    <property type="evidence" value="ECO:0007669"/>
    <property type="project" value="UniProtKB-KW"/>
</dbReference>
<dbReference type="GO" id="GO:0005737">
    <property type="term" value="C:cytoplasm"/>
    <property type="evidence" value="ECO:0007669"/>
    <property type="project" value="UniProtKB-ARBA"/>
</dbReference>
<dbReference type="AlphaFoldDB" id="A0A8A7KEH7"/>
<dbReference type="EMBL" id="CP046640">
    <property type="protein sequence ID" value="QTL99821.1"/>
    <property type="molecule type" value="Genomic_DNA"/>
</dbReference>
<evidence type="ECO:0000256" key="3">
    <source>
        <dbReference type="ARBA" id="ARBA00035294"/>
    </source>
</evidence>
<dbReference type="Proteomes" id="UP000665020">
    <property type="component" value="Chromosome"/>
</dbReference>
<keyword evidence="4" id="KW-0687">Ribonucleoprotein</keyword>
<dbReference type="Pfam" id="PF01250">
    <property type="entry name" value="Ribosomal_S6"/>
    <property type="match status" value="1"/>
</dbReference>
<dbReference type="Gene3D" id="3.30.70.60">
    <property type="match status" value="1"/>
</dbReference>
<protein>
    <recommendedName>
        <fullName evidence="3 4">Small ribosomal subunit protein bS6</fullName>
    </recommendedName>
</protein>
<evidence type="ECO:0000256" key="4">
    <source>
        <dbReference type="HAMAP-Rule" id="MF_00360"/>
    </source>
</evidence>
<dbReference type="NCBIfam" id="TIGR00166">
    <property type="entry name" value="S6"/>
    <property type="match status" value="1"/>
</dbReference>
<evidence type="ECO:0000256" key="1">
    <source>
        <dbReference type="ARBA" id="ARBA00009512"/>
    </source>
</evidence>
<name>A0A8A7KEH7_9FIRM</name>
<comment type="similarity">
    <text evidence="1 4">Belongs to the bacterial ribosomal protein bS6 family.</text>
</comment>
<dbReference type="PANTHER" id="PTHR21011:SF1">
    <property type="entry name" value="SMALL RIBOSOMAL SUBUNIT PROTEIN BS6M"/>
    <property type="match status" value="1"/>
</dbReference>
<dbReference type="RefSeq" id="WP_125986998.1">
    <property type="nucleotide sequence ID" value="NZ_CP046640.1"/>
</dbReference>
<dbReference type="InterPro" id="IPR000529">
    <property type="entry name" value="Ribosomal_bS6"/>
</dbReference>
<dbReference type="CDD" id="cd00473">
    <property type="entry name" value="bS6"/>
    <property type="match status" value="1"/>
</dbReference>
<keyword evidence="4" id="KW-0699">rRNA-binding</keyword>
<dbReference type="HAMAP" id="MF_00360">
    <property type="entry name" value="Ribosomal_bS6"/>
    <property type="match status" value="1"/>
</dbReference>
<dbReference type="SUPFAM" id="SSF54995">
    <property type="entry name" value="Ribosomal protein S6"/>
    <property type="match status" value="1"/>
</dbReference>
<dbReference type="InterPro" id="IPR020814">
    <property type="entry name" value="Ribosomal_S6_plastid/chlpt"/>
</dbReference>
<proteinExistence type="inferred from homology"/>
<keyword evidence="6" id="KW-1185">Reference proteome</keyword>
<dbReference type="KEGG" id="ifn:GM661_18605"/>
<accession>A0A8A7KEH7</accession>
<keyword evidence="4 5" id="KW-0689">Ribosomal protein</keyword>
<dbReference type="GO" id="GO:0070181">
    <property type="term" value="F:small ribosomal subunit rRNA binding"/>
    <property type="evidence" value="ECO:0007669"/>
    <property type="project" value="TreeGrafter"/>
</dbReference>
<gene>
    <name evidence="4" type="primary">rpsF</name>
    <name evidence="5" type="ORF">GM661_18605</name>
</gene>
<dbReference type="GO" id="GO:0006412">
    <property type="term" value="P:translation"/>
    <property type="evidence" value="ECO:0007669"/>
    <property type="project" value="UniProtKB-UniRule"/>
</dbReference>
<keyword evidence="4" id="KW-0694">RNA-binding</keyword>
<dbReference type="GO" id="GO:1990904">
    <property type="term" value="C:ribonucleoprotein complex"/>
    <property type="evidence" value="ECO:0007669"/>
    <property type="project" value="UniProtKB-KW"/>
</dbReference>
<dbReference type="InterPro" id="IPR014717">
    <property type="entry name" value="Transl_elong_EF1B/ribsomal_bS6"/>
</dbReference>
<dbReference type="GO" id="GO:0003735">
    <property type="term" value="F:structural constituent of ribosome"/>
    <property type="evidence" value="ECO:0007669"/>
    <property type="project" value="InterPro"/>
</dbReference>
<evidence type="ECO:0000256" key="2">
    <source>
        <dbReference type="ARBA" id="ARBA00035104"/>
    </source>
</evidence>